<gene>
    <name evidence="2" type="ORF">CGERO_00705</name>
</gene>
<evidence type="ECO:0000313" key="2">
    <source>
        <dbReference type="EMBL" id="AZA10476.1"/>
    </source>
</evidence>
<proteinExistence type="predicted"/>
<evidence type="ECO:0000313" key="3">
    <source>
        <dbReference type="Proteomes" id="UP000271587"/>
    </source>
</evidence>
<name>A0A3G6IXV6_9CORY</name>
<keyword evidence="3" id="KW-1185">Reference proteome</keyword>
<dbReference type="PROSITE" id="PS51257">
    <property type="entry name" value="PROKAR_LIPOPROTEIN"/>
    <property type="match status" value="1"/>
</dbReference>
<dbReference type="SUPFAM" id="SSF55724">
    <property type="entry name" value="Mog1p/PsbP-like"/>
    <property type="match status" value="1"/>
</dbReference>
<dbReference type="EMBL" id="CP033897">
    <property type="protein sequence ID" value="AZA10476.1"/>
    <property type="molecule type" value="Genomic_DNA"/>
</dbReference>
<accession>A0A3G6IXV6</accession>
<dbReference type="InterPro" id="IPR016123">
    <property type="entry name" value="Mog1/PsbP_a/b/a-sand"/>
</dbReference>
<dbReference type="Pfam" id="PF09449">
    <property type="entry name" value="DUF2020"/>
    <property type="match status" value="1"/>
</dbReference>
<dbReference type="OrthoDB" id="4774058at2"/>
<evidence type="ECO:0000259" key="1">
    <source>
        <dbReference type="Pfam" id="PF09449"/>
    </source>
</evidence>
<dbReference type="RefSeq" id="WP_123932827.1">
    <property type="nucleotide sequence ID" value="NZ_CP033897.1"/>
</dbReference>
<protein>
    <recommendedName>
        <fullName evidence="1">DUF2020 domain-containing protein</fullName>
    </recommendedName>
</protein>
<reference evidence="2 3" key="1">
    <citation type="submission" date="2018-11" db="EMBL/GenBank/DDBJ databases">
        <authorList>
            <person name="Kleinhagauer T."/>
            <person name="Glaeser S.P."/>
            <person name="Spergser J."/>
            <person name="Ruckert C."/>
            <person name="Kaempfer P."/>
            <person name="Busse H.-J."/>
        </authorList>
    </citation>
    <scope>NUCLEOTIDE SEQUENCE [LARGE SCALE GENOMIC DNA]</scope>
    <source>
        <strain evidence="2 3">W8</strain>
    </source>
</reference>
<dbReference type="KEGG" id="cgk:CGERO_00705"/>
<sequence precursor="true">MKRTLIACALSLAACSQTPEAPEVTQAEASKSPLAAIAPATLPELVDAPCPYLDNEFIAETNGQKVTSTGADARFDPPACGFWGYGENPQATVLVRHMPDEQQAREVVDWAAPIDSTDPASLEGGWEGGRSGGESGAVFAVQKGPTAVVVWSDQAQSLKAQLIAEQTIASLGL</sequence>
<dbReference type="AlphaFoldDB" id="A0A3G6IXV6"/>
<feature type="domain" description="DUF2020" evidence="1">
    <location>
        <begin position="48"/>
        <end position="173"/>
    </location>
</feature>
<dbReference type="Proteomes" id="UP000271587">
    <property type="component" value="Chromosome"/>
</dbReference>
<dbReference type="Gene3D" id="3.40.1000.10">
    <property type="entry name" value="Mog1/PsbP, alpha/beta/alpha sandwich"/>
    <property type="match status" value="1"/>
</dbReference>
<organism evidence="2 3">
    <name type="scientific">Corynebacterium gerontici</name>
    <dbReference type="NCBI Taxonomy" id="2079234"/>
    <lineage>
        <taxon>Bacteria</taxon>
        <taxon>Bacillati</taxon>
        <taxon>Actinomycetota</taxon>
        <taxon>Actinomycetes</taxon>
        <taxon>Mycobacteriales</taxon>
        <taxon>Corynebacteriaceae</taxon>
        <taxon>Corynebacterium</taxon>
    </lineage>
</organism>
<dbReference type="InterPro" id="IPR018567">
    <property type="entry name" value="DUF2020"/>
</dbReference>